<organism evidence="2 3">
    <name type="scientific">Candidatus Nomurabacteria bacterium RIFCSPLOWO2_01_FULL_36_10b</name>
    <dbReference type="NCBI Taxonomy" id="1801766"/>
    <lineage>
        <taxon>Bacteria</taxon>
        <taxon>Candidatus Nomuraibacteriota</taxon>
    </lineage>
</organism>
<feature type="transmembrane region" description="Helical" evidence="1">
    <location>
        <begin position="87"/>
        <end position="104"/>
    </location>
</feature>
<dbReference type="EMBL" id="MFUQ01000012">
    <property type="protein sequence ID" value="OGI83747.1"/>
    <property type="molecule type" value="Genomic_DNA"/>
</dbReference>
<feature type="transmembrane region" description="Helical" evidence="1">
    <location>
        <begin position="167"/>
        <end position="188"/>
    </location>
</feature>
<dbReference type="Pfam" id="PF05552">
    <property type="entry name" value="MS_channel_1st_1"/>
    <property type="match status" value="1"/>
</dbReference>
<evidence type="ECO:0000313" key="3">
    <source>
        <dbReference type="Proteomes" id="UP000179448"/>
    </source>
</evidence>
<protein>
    <recommendedName>
        <fullName evidence="4">Small-conductance mechanosensitive ion channel</fullName>
    </recommendedName>
</protein>
<dbReference type="STRING" id="1801766.A2997_00935"/>
<feature type="transmembrane region" description="Helical" evidence="1">
    <location>
        <begin position="28"/>
        <end position="45"/>
    </location>
</feature>
<comment type="caution">
    <text evidence="2">The sequence shown here is derived from an EMBL/GenBank/DDBJ whole genome shotgun (WGS) entry which is preliminary data.</text>
</comment>
<keyword evidence="1" id="KW-0812">Transmembrane</keyword>
<evidence type="ECO:0000313" key="2">
    <source>
        <dbReference type="EMBL" id="OGI83747.1"/>
    </source>
</evidence>
<keyword evidence="1" id="KW-0472">Membrane</keyword>
<gene>
    <name evidence="2" type="ORF">A2997_00935</name>
</gene>
<dbReference type="Proteomes" id="UP000179448">
    <property type="component" value="Unassembled WGS sequence"/>
</dbReference>
<feature type="transmembrane region" description="Helical" evidence="1">
    <location>
        <begin position="124"/>
        <end position="146"/>
    </location>
</feature>
<keyword evidence="1" id="KW-1133">Transmembrane helix</keyword>
<proteinExistence type="predicted"/>
<feature type="transmembrane region" description="Helical" evidence="1">
    <location>
        <begin position="194"/>
        <end position="211"/>
    </location>
</feature>
<dbReference type="InterPro" id="IPR008910">
    <property type="entry name" value="MSC_TM_helix"/>
</dbReference>
<accession>A0A1F6WPF6</accession>
<name>A0A1F6WPF6_9BACT</name>
<reference evidence="2 3" key="1">
    <citation type="journal article" date="2016" name="Nat. Commun.">
        <title>Thousands of microbial genomes shed light on interconnected biogeochemical processes in an aquifer system.</title>
        <authorList>
            <person name="Anantharaman K."/>
            <person name="Brown C.T."/>
            <person name="Hug L.A."/>
            <person name="Sharon I."/>
            <person name="Castelle C.J."/>
            <person name="Probst A.J."/>
            <person name="Thomas B.C."/>
            <person name="Singh A."/>
            <person name="Wilkins M.J."/>
            <person name="Karaoz U."/>
            <person name="Brodie E.L."/>
            <person name="Williams K.H."/>
            <person name="Hubbard S.S."/>
            <person name="Banfield J.F."/>
        </authorList>
    </citation>
    <scope>NUCLEOTIDE SEQUENCE [LARGE SCALE GENOMIC DNA]</scope>
</reference>
<sequence>MQYSISATSLLGSLQGVWFGVAQTLPKIVFAIIFVLIGLLIGWLAKHAVVELFKVLRIDDLLKHTGLDEAVERAGYKLNSGLFIGEIVRWFFIVVFLIFSFDILHLTQINMFLGNIVNSFIPNLIVAMLVLFAGSIFADVLAKIIAGGADMLAHNKSGQMLGMITRICVWVFAVIIALGQIGIASFYLQTLYQAIVFMIALAGAIAFGMGGRDVASRALEKLGSSIRS</sequence>
<dbReference type="AlphaFoldDB" id="A0A1F6WPF6"/>
<evidence type="ECO:0008006" key="4">
    <source>
        <dbReference type="Google" id="ProtNLM"/>
    </source>
</evidence>
<evidence type="ECO:0000256" key="1">
    <source>
        <dbReference type="SAM" id="Phobius"/>
    </source>
</evidence>
<dbReference type="Gene3D" id="1.10.287.1260">
    <property type="match status" value="1"/>
</dbReference>